<dbReference type="EMBL" id="LR796844">
    <property type="protein sequence ID" value="CAB4169547.1"/>
    <property type="molecule type" value="Genomic_DNA"/>
</dbReference>
<evidence type="ECO:0000313" key="2">
    <source>
        <dbReference type="EMBL" id="CAB4198431.1"/>
    </source>
</evidence>
<gene>
    <name evidence="2" type="ORF">UFOVP1305_90</name>
    <name evidence="1" type="ORF">UFOVP896_35</name>
</gene>
<dbReference type="EMBL" id="LR797254">
    <property type="protein sequence ID" value="CAB4198431.1"/>
    <property type="molecule type" value="Genomic_DNA"/>
</dbReference>
<reference evidence="1" key="1">
    <citation type="submission" date="2020-05" db="EMBL/GenBank/DDBJ databases">
        <authorList>
            <person name="Chiriac C."/>
            <person name="Salcher M."/>
            <person name="Ghai R."/>
            <person name="Kavagutti S V."/>
        </authorList>
    </citation>
    <scope>NUCLEOTIDE SEQUENCE</scope>
</reference>
<proteinExistence type="predicted"/>
<name>A0A6J5PEG1_9CAUD</name>
<evidence type="ECO:0000313" key="1">
    <source>
        <dbReference type="EMBL" id="CAB4169547.1"/>
    </source>
</evidence>
<protein>
    <submittedName>
        <fullName evidence="1">Uncharacterized protein</fullName>
    </submittedName>
</protein>
<organism evidence="1">
    <name type="scientific">uncultured Caudovirales phage</name>
    <dbReference type="NCBI Taxonomy" id="2100421"/>
    <lineage>
        <taxon>Viruses</taxon>
        <taxon>Duplodnaviria</taxon>
        <taxon>Heunggongvirae</taxon>
        <taxon>Uroviricota</taxon>
        <taxon>Caudoviricetes</taxon>
        <taxon>Peduoviridae</taxon>
        <taxon>Maltschvirus</taxon>
        <taxon>Maltschvirus maltsch</taxon>
    </lineage>
</organism>
<accession>A0A6J5PEG1</accession>
<sequence>MIQVLVIEDWNGSSNVDAVTERIGEALVSITEFERLAGRREDGLVKGYRIEFNTGLLRNTSAHGFGCAAGFISVIENV</sequence>